<feature type="transmembrane region" description="Helical" evidence="6">
    <location>
        <begin position="136"/>
        <end position="156"/>
    </location>
</feature>
<sequence>MLTNVDECSISTKDMTEHTLQQKLIAEFIGTFFLTLTICLTAVFGSSSSTHPAFPIAATLMVMIYGLGHISGAHFNPAVTMGIWIRGACDKSDVLPYISTQVLAGITGAIVSIQIYTEEYQIPLEAVSLLSSHNDSSVLLAELLFTFALVFVILNVATSEKTSGNHYFGFAIASVVFAGTLTVGVVSMASFNPAVSISLVAVGKLKLTEVLWLHIAPQLAGAFIAVQAFKVTQSNQWVSA</sequence>
<dbReference type="Pfam" id="PF00230">
    <property type="entry name" value="MIP"/>
    <property type="match status" value="1"/>
</dbReference>
<comment type="caution">
    <text evidence="7">The sequence shown here is derived from an EMBL/GenBank/DDBJ whole genome shotgun (WGS) entry which is preliminary data.</text>
</comment>
<comment type="subcellular location">
    <subcellularLocation>
        <location evidence="1">Membrane</location>
        <topology evidence="1">Multi-pass membrane protein</topology>
    </subcellularLocation>
</comment>
<evidence type="ECO:0000256" key="6">
    <source>
        <dbReference type="SAM" id="Phobius"/>
    </source>
</evidence>
<accession>A0A2V3HRL1</accession>
<feature type="transmembrane region" description="Helical" evidence="6">
    <location>
        <begin position="211"/>
        <end position="229"/>
    </location>
</feature>
<evidence type="ECO:0000256" key="5">
    <source>
        <dbReference type="ARBA" id="ARBA00023136"/>
    </source>
</evidence>
<dbReference type="InterPro" id="IPR022357">
    <property type="entry name" value="MIP_CS"/>
</dbReference>
<evidence type="ECO:0000256" key="3">
    <source>
        <dbReference type="ARBA" id="ARBA00022692"/>
    </source>
</evidence>
<name>A0A2V3HRL1_9ARCH</name>
<dbReference type="EMBL" id="PSPG01000005">
    <property type="protein sequence ID" value="PXF21750.1"/>
    <property type="molecule type" value="Genomic_DNA"/>
</dbReference>
<evidence type="ECO:0000256" key="4">
    <source>
        <dbReference type="ARBA" id="ARBA00022989"/>
    </source>
</evidence>
<dbReference type="InterPro" id="IPR034294">
    <property type="entry name" value="Aquaporin_transptr"/>
</dbReference>
<reference evidence="7 8" key="1">
    <citation type="journal article" date="2015" name="Nat. Commun.">
        <title>Genomic and transcriptomic evidence for scavenging of diverse organic compounds by widespread deep-sea archaea.</title>
        <authorList>
            <person name="Li M."/>
            <person name="Baker B.J."/>
            <person name="Anantharaman K."/>
            <person name="Jain S."/>
            <person name="Breier J.A."/>
            <person name="Dick G.J."/>
        </authorList>
    </citation>
    <scope>NUCLEOTIDE SEQUENCE [LARGE SCALE GENOMIC DNA]</scope>
    <source>
        <strain evidence="7">Cayman_51_deep</strain>
    </source>
</reference>
<dbReference type="PANTHER" id="PTHR45724:SF13">
    <property type="entry name" value="AQUAPORIN NIP1-1-RELATED"/>
    <property type="match status" value="1"/>
</dbReference>
<feature type="transmembrane region" description="Helical" evidence="6">
    <location>
        <begin position="94"/>
        <end position="116"/>
    </location>
</feature>
<keyword evidence="5 6" id="KW-0472">Membrane</keyword>
<dbReference type="Gene3D" id="1.20.1080.10">
    <property type="entry name" value="Glycerol uptake facilitator protein"/>
    <property type="match status" value="1"/>
</dbReference>
<keyword evidence="3 6" id="KW-0812">Transmembrane</keyword>
<organism evidence="7 8">
    <name type="scientific">Candidatus Thalassarchaeum betae</name>
    <dbReference type="NCBI Taxonomy" id="2599289"/>
    <lineage>
        <taxon>Archaea</taxon>
        <taxon>Methanobacteriati</taxon>
        <taxon>Thermoplasmatota</taxon>
        <taxon>Candidatus Poseidoniia</taxon>
        <taxon>Candidatus Poseidoniales</taxon>
        <taxon>Candidatus Thalassarchaeaceae</taxon>
        <taxon>Candidatus Thalassarchaeum</taxon>
    </lineage>
</organism>
<feature type="transmembrane region" description="Helical" evidence="6">
    <location>
        <begin position="53"/>
        <end position="73"/>
    </location>
</feature>
<dbReference type="SUPFAM" id="SSF81338">
    <property type="entry name" value="Aquaporin-like"/>
    <property type="match status" value="1"/>
</dbReference>
<feature type="transmembrane region" description="Helical" evidence="6">
    <location>
        <begin position="24"/>
        <end position="47"/>
    </location>
</feature>
<dbReference type="InterPro" id="IPR000425">
    <property type="entry name" value="MIP"/>
</dbReference>
<feature type="transmembrane region" description="Helical" evidence="6">
    <location>
        <begin position="168"/>
        <end position="191"/>
    </location>
</feature>
<keyword evidence="2" id="KW-0813">Transport</keyword>
<evidence type="ECO:0000313" key="8">
    <source>
        <dbReference type="Proteomes" id="UP000248161"/>
    </source>
</evidence>
<dbReference type="GO" id="GO:0015267">
    <property type="term" value="F:channel activity"/>
    <property type="evidence" value="ECO:0007669"/>
    <property type="project" value="InterPro"/>
</dbReference>
<evidence type="ECO:0000256" key="2">
    <source>
        <dbReference type="ARBA" id="ARBA00022448"/>
    </source>
</evidence>
<dbReference type="InterPro" id="IPR023271">
    <property type="entry name" value="Aquaporin-like"/>
</dbReference>
<dbReference type="Proteomes" id="UP000248161">
    <property type="component" value="Unassembled WGS sequence"/>
</dbReference>
<evidence type="ECO:0000313" key="7">
    <source>
        <dbReference type="EMBL" id="PXF21750.1"/>
    </source>
</evidence>
<dbReference type="PRINTS" id="PR00783">
    <property type="entry name" value="MINTRINSICP"/>
</dbReference>
<dbReference type="PANTHER" id="PTHR45724">
    <property type="entry name" value="AQUAPORIN NIP2-1"/>
    <property type="match status" value="1"/>
</dbReference>
<evidence type="ECO:0000256" key="1">
    <source>
        <dbReference type="ARBA" id="ARBA00004141"/>
    </source>
</evidence>
<proteinExistence type="predicted"/>
<dbReference type="PROSITE" id="PS00221">
    <property type="entry name" value="MIP"/>
    <property type="match status" value="1"/>
</dbReference>
<dbReference type="GO" id="GO:0016020">
    <property type="term" value="C:membrane"/>
    <property type="evidence" value="ECO:0007669"/>
    <property type="project" value="UniProtKB-SubCell"/>
</dbReference>
<protein>
    <submittedName>
        <fullName evidence="7">Porin</fullName>
    </submittedName>
</protein>
<gene>
    <name evidence="7" type="ORF">CXX69_02825</name>
</gene>
<keyword evidence="4 6" id="KW-1133">Transmembrane helix</keyword>
<dbReference type="AlphaFoldDB" id="A0A2V3HRL1"/>